<gene>
    <name evidence="3" type="ORF">Poly59_24300</name>
</gene>
<dbReference type="Pfam" id="PF13435">
    <property type="entry name" value="Cytochrome_C554"/>
    <property type="match status" value="1"/>
</dbReference>
<keyword evidence="1" id="KW-0732">Signal</keyword>
<reference evidence="3 4" key="1">
    <citation type="submission" date="2019-02" db="EMBL/GenBank/DDBJ databases">
        <title>Deep-cultivation of Planctomycetes and their phenomic and genomic characterization uncovers novel biology.</title>
        <authorList>
            <person name="Wiegand S."/>
            <person name="Jogler M."/>
            <person name="Boedeker C."/>
            <person name="Pinto D."/>
            <person name="Vollmers J."/>
            <person name="Rivas-Marin E."/>
            <person name="Kohn T."/>
            <person name="Peeters S.H."/>
            <person name="Heuer A."/>
            <person name="Rast P."/>
            <person name="Oberbeckmann S."/>
            <person name="Bunk B."/>
            <person name="Jeske O."/>
            <person name="Meyerdierks A."/>
            <person name="Storesund J.E."/>
            <person name="Kallscheuer N."/>
            <person name="Luecker S."/>
            <person name="Lage O.M."/>
            <person name="Pohl T."/>
            <person name="Merkel B.J."/>
            <person name="Hornburger P."/>
            <person name="Mueller R.-W."/>
            <person name="Bruemmer F."/>
            <person name="Labrenz M."/>
            <person name="Spormann A.M."/>
            <person name="Op Den Camp H."/>
            <person name="Overmann J."/>
            <person name="Amann R."/>
            <person name="Jetten M.S.M."/>
            <person name="Mascher T."/>
            <person name="Medema M.H."/>
            <person name="Devos D.P."/>
            <person name="Kaster A.-K."/>
            <person name="Ovreas L."/>
            <person name="Rohde M."/>
            <person name="Galperin M.Y."/>
            <person name="Jogler C."/>
        </authorList>
    </citation>
    <scope>NUCLEOTIDE SEQUENCE [LARGE SCALE GENOMIC DNA]</scope>
    <source>
        <strain evidence="3 4">Poly59</strain>
    </source>
</reference>
<keyword evidence="4" id="KW-1185">Reference proteome</keyword>
<comment type="caution">
    <text evidence="3">The sequence shown here is derived from an EMBL/GenBank/DDBJ whole genome shotgun (WGS) entry which is preliminary data.</text>
</comment>
<name>A0A5C6F7R6_9BACT</name>
<proteinExistence type="predicted"/>
<evidence type="ECO:0000313" key="3">
    <source>
        <dbReference type="EMBL" id="TWU56126.1"/>
    </source>
</evidence>
<dbReference type="Proteomes" id="UP000317977">
    <property type="component" value="Unassembled WGS sequence"/>
</dbReference>
<dbReference type="InterPro" id="IPR023155">
    <property type="entry name" value="Cyt_c-552/4"/>
</dbReference>
<dbReference type="PANTHER" id="PTHR35038">
    <property type="entry name" value="DISSIMILATORY SULFITE REDUCTASE SIRA"/>
    <property type="match status" value="1"/>
</dbReference>
<dbReference type="PANTHER" id="PTHR35038:SF8">
    <property type="entry name" value="C-TYPE POLYHEME CYTOCHROME OMCC"/>
    <property type="match status" value="1"/>
</dbReference>
<feature type="domain" description="Cytochrome c-552/4" evidence="2">
    <location>
        <begin position="251"/>
        <end position="285"/>
    </location>
</feature>
<evidence type="ECO:0000259" key="2">
    <source>
        <dbReference type="Pfam" id="PF13435"/>
    </source>
</evidence>
<dbReference type="EMBL" id="SJPX01000002">
    <property type="protein sequence ID" value="TWU56126.1"/>
    <property type="molecule type" value="Genomic_DNA"/>
</dbReference>
<dbReference type="SUPFAM" id="SSF48695">
    <property type="entry name" value="Multiheme cytochromes"/>
    <property type="match status" value="1"/>
</dbReference>
<protein>
    <submittedName>
        <fullName evidence="3">Doubled CXXCH motif</fullName>
    </submittedName>
</protein>
<evidence type="ECO:0000256" key="1">
    <source>
        <dbReference type="ARBA" id="ARBA00022729"/>
    </source>
</evidence>
<dbReference type="InterPro" id="IPR036280">
    <property type="entry name" value="Multihaem_cyt_sf"/>
</dbReference>
<dbReference type="Gene3D" id="1.10.1130.10">
    <property type="entry name" value="Flavocytochrome C3, Chain A"/>
    <property type="match status" value="2"/>
</dbReference>
<organism evidence="3 4">
    <name type="scientific">Rubripirellula reticaptiva</name>
    <dbReference type="NCBI Taxonomy" id="2528013"/>
    <lineage>
        <taxon>Bacteria</taxon>
        <taxon>Pseudomonadati</taxon>
        <taxon>Planctomycetota</taxon>
        <taxon>Planctomycetia</taxon>
        <taxon>Pirellulales</taxon>
        <taxon>Pirellulaceae</taxon>
        <taxon>Rubripirellula</taxon>
    </lineage>
</organism>
<accession>A0A5C6F7R6</accession>
<dbReference type="InterPro" id="IPR051829">
    <property type="entry name" value="Multiheme_Cytochr_ET"/>
</dbReference>
<evidence type="ECO:0000313" key="4">
    <source>
        <dbReference type="Proteomes" id="UP000317977"/>
    </source>
</evidence>
<sequence>MLVRKKHLLIVALTICVIGWFLYAESRVDDSASDVARLRKLKRSRPTESEIATANFDALAEAGKGQPVPAGLINHRDPSGFWFVGKNGQDVGVEVPFAPGTIPKPPKSVPPIHENPGFVGAVACGKCHPETFKTFSQTAHHRTSSPATAETLNGPFTPPENVMQTSNYDVNFTMLKRGDRFYQRVSFFDWKFEVPFDIIFGSSKMAQTCLYWNDDQLFQMNVTYLTEIDGWINSPGFIDGDAAYARPIGAVCMDCHTTYADFRSDPNHFTPGSIVYGVSCERCHGPGRQHIEYHEQNPNVKGGKHLIVPSDLPRDRELEICAQCHSGTRNLLEGAYQFRPGDLTSDHYSPAAGDSKNHVHTSNQLARLSISKCFTESEMTCADCHDPHQFERGNKTLFSQRCSKCHNDLDETVHASIASKVSPQQIADNCVDCHMPSKAGDHLKMDRGGEMIFPPLRDHHVRIDLEAAAEFIRQISPIQ</sequence>
<dbReference type="AlphaFoldDB" id="A0A5C6F7R6"/>